<dbReference type="InterPro" id="IPR015190">
    <property type="entry name" value="Elong_fac_SelB-wing-hlx_typ-2"/>
</dbReference>
<dbReference type="GO" id="GO:0001514">
    <property type="term" value="P:selenocysteine incorporation"/>
    <property type="evidence" value="ECO:0007669"/>
    <property type="project" value="InterPro"/>
</dbReference>
<dbReference type="GO" id="GO:0003746">
    <property type="term" value="F:translation elongation factor activity"/>
    <property type="evidence" value="ECO:0007669"/>
    <property type="project" value="UniProtKB-KW"/>
</dbReference>
<name>A0A424YJ78_9FIRM</name>
<dbReference type="InterPro" id="IPR057335">
    <property type="entry name" value="Beta-barrel_SelB"/>
</dbReference>
<dbReference type="Proteomes" id="UP000285138">
    <property type="component" value="Unassembled WGS sequence"/>
</dbReference>
<dbReference type="GO" id="GO:0005737">
    <property type="term" value="C:cytoplasm"/>
    <property type="evidence" value="ECO:0007669"/>
    <property type="project" value="UniProtKB-SubCell"/>
</dbReference>
<evidence type="ECO:0000256" key="2">
    <source>
        <dbReference type="ARBA" id="ARBA00022490"/>
    </source>
</evidence>
<dbReference type="FunFam" id="2.40.30.10:FF:000020">
    <property type="entry name" value="Translation elongation factor EF-1"/>
    <property type="match status" value="1"/>
</dbReference>
<evidence type="ECO:0000259" key="7">
    <source>
        <dbReference type="Pfam" id="PF25461"/>
    </source>
</evidence>
<dbReference type="CDD" id="cd03696">
    <property type="entry name" value="SelB_II"/>
    <property type="match status" value="1"/>
</dbReference>
<dbReference type="AlphaFoldDB" id="A0A424YJ78"/>
<dbReference type="PANTHER" id="PTHR43721:SF11">
    <property type="entry name" value="SELENOCYSTEINE-SPECIFIC ELONGATION FACTOR"/>
    <property type="match status" value="1"/>
</dbReference>
<reference evidence="8 9" key="1">
    <citation type="submission" date="2018-08" db="EMBL/GenBank/DDBJ databases">
        <title>The metabolism and importance of syntrophic acetate oxidation coupled to methane or sulfide production in haloalkaline environments.</title>
        <authorList>
            <person name="Timmers P.H.A."/>
            <person name="Vavourakis C.D."/>
            <person name="Sorokin D.Y."/>
            <person name="Sinninghe Damste J.S."/>
            <person name="Muyzer G."/>
            <person name="Stams A.J.M."/>
            <person name="Plugge C.M."/>
        </authorList>
    </citation>
    <scope>NUCLEOTIDE SEQUENCE [LARGE SCALE GENOMIC DNA]</scope>
    <source>
        <strain evidence="8">MSAO_Bac1</strain>
    </source>
</reference>
<feature type="domain" description="Selenocysteine-specific elongation factor beta-barrel" evidence="7">
    <location>
        <begin position="117"/>
        <end position="200"/>
    </location>
</feature>
<dbReference type="SUPFAM" id="SSF50465">
    <property type="entry name" value="EF-Tu/eEF-1alpha/eIF2-gamma C-terminal domain"/>
    <property type="match status" value="1"/>
</dbReference>
<dbReference type="InterPro" id="IPR036390">
    <property type="entry name" value="WH_DNA-bd_sf"/>
</dbReference>
<keyword evidence="8" id="KW-0251">Elongation factor</keyword>
<evidence type="ECO:0000256" key="1">
    <source>
        <dbReference type="ARBA" id="ARBA00004496"/>
    </source>
</evidence>
<dbReference type="Gene3D" id="2.40.30.10">
    <property type="entry name" value="Translation factors"/>
    <property type="match status" value="2"/>
</dbReference>
<dbReference type="InterPro" id="IPR004161">
    <property type="entry name" value="EFTu-like_2"/>
</dbReference>
<feature type="domain" description="Translation elongation factor SelB winged helix type 2" evidence="6">
    <location>
        <begin position="288"/>
        <end position="342"/>
    </location>
</feature>
<evidence type="ECO:0000256" key="4">
    <source>
        <dbReference type="ARBA" id="ARBA00023134"/>
    </source>
</evidence>
<keyword evidence="8" id="KW-0648">Protein biosynthesis</keyword>
<dbReference type="Pfam" id="PF25461">
    <property type="entry name" value="Beta-barrel_SelB"/>
    <property type="match status" value="1"/>
</dbReference>
<evidence type="ECO:0000259" key="6">
    <source>
        <dbReference type="Pfam" id="PF09106"/>
    </source>
</evidence>
<proteinExistence type="predicted"/>
<dbReference type="PANTHER" id="PTHR43721">
    <property type="entry name" value="ELONGATION FACTOR TU-RELATED"/>
    <property type="match status" value="1"/>
</dbReference>
<dbReference type="GO" id="GO:0003723">
    <property type="term" value="F:RNA binding"/>
    <property type="evidence" value="ECO:0007669"/>
    <property type="project" value="InterPro"/>
</dbReference>
<evidence type="ECO:0000313" key="9">
    <source>
        <dbReference type="Proteomes" id="UP000285138"/>
    </source>
</evidence>
<evidence type="ECO:0000259" key="5">
    <source>
        <dbReference type="Pfam" id="PF03144"/>
    </source>
</evidence>
<keyword evidence="4" id="KW-0342">GTP-binding</keyword>
<evidence type="ECO:0000256" key="3">
    <source>
        <dbReference type="ARBA" id="ARBA00022741"/>
    </source>
</evidence>
<feature type="non-terminal residue" evidence="8">
    <location>
        <position position="400"/>
    </location>
</feature>
<evidence type="ECO:0000313" key="8">
    <source>
        <dbReference type="EMBL" id="RQD78494.1"/>
    </source>
</evidence>
<feature type="non-terminal residue" evidence="8">
    <location>
        <position position="1"/>
    </location>
</feature>
<feature type="domain" description="Translation elongation factor EFTu-like" evidence="5">
    <location>
        <begin position="36"/>
        <end position="103"/>
    </location>
</feature>
<dbReference type="InterPro" id="IPR009001">
    <property type="entry name" value="Transl_elong_EF1A/Init_IF2_C"/>
</dbReference>
<comment type="caution">
    <text evidence="8">The sequence shown here is derived from an EMBL/GenBank/DDBJ whole genome shotgun (WGS) entry which is preliminary data.</text>
</comment>
<dbReference type="SUPFAM" id="SSF50447">
    <property type="entry name" value="Translation proteins"/>
    <property type="match status" value="1"/>
</dbReference>
<keyword evidence="3" id="KW-0547">Nucleotide-binding</keyword>
<dbReference type="Gene3D" id="1.10.10.2770">
    <property type="match status" value="1"/>
</dbReference>
<keyword evidence="2" id="KW-0963">Cytoplasm</keyword>
<sequence>DLKSLLEKMAEEVPSRREDAPFRMPVDRVFSVAGFGTVITGTLLSGSIETGDKVEILPSRTMARIRQIQVFGSTQDEAVAGQRVALNLAGIEKAYIERGDVIAQPGFFMSTRLLDARLNLLPHLKKPLVNLAPVHFYLGAKRVVAKILLLEKEELKPGESALVQCRLDKPVVAHFGDRFIIRSYSPMTTIGGGFILDGQPLRHKRFREDVIEGLKILEEGDPAKLIYQKLQENSISSPGDIQLKTKLPEDIIRKKSKELINQEKAVELSSGSLMTREALDNLTSKVKDLLKEHYQKNNLSLGLTKARLKSHLLPDISQKDFDSFLEHLEDKQEISVREEIVSFYGYEITPTAEESKALKDIEDLYLSREFSPPQKKELPEILKVKPQVVDNYINYLLEKG</sequence>
<gene>
    <name evidence="8" type="ORF">D5R97_00290</name>
</gene>
<dbReference type="CDD" id="cd15491">
    <property type="entry name" value="selB_III"/>
    <property type="match status" value="1"/>
</dbReference>
<dbReference type="SUPFAM" id="SSF46785">
    <property type="entry name" value="Winged helix' DNA-binding domain"/>
    <property type="match status" value="1"/>
</dbReference>
<dbReference type="GO" id="GO:0005525">
    <property type="term" value="F:GTP binding"/>
    <property type="evidence" value="ECO:0007669"/>
    <property type="project" value="UniProtKB-KW"/>
</dbReference>
<protein>
    <submittedName>
        <fullName evidence="8">Selenocysteine-specific translation elongation factor</fullName>
    </submittedName>
</protein>
<dbReference type="InterPro" id="IPR009000">
    <property type="entry name" value="Transl_B-barrel_sf"/>
</dbReference>
<dbReference type="Pfam" id="PF09106">
    <property type="entry name" value="WHD_2nd_SelB"/>
    <property type="match status" value="1"/>
</dbReference>
<organism evidence="8 9">
    <name type="scientific">Candidatus Syntrophonatronum acetioxidans</name>
    <dbReference type="NCBI Taxonomy" id="1795816"/>
    <lineage>
        <taxon>Bacteria</taxon>
        <taxon>Bacillati</taxon>
        <taxon>Bacillota</taxon>
        <taxon>Clostridia</taxon>
        <taxon>Eubacteriales</taxon>
        <taxon>Syntrophomonadaceae</taxon>
        <taxon>Candidatus Syntrophonatronum</taxon>
    </lineage>
</organism>
<comment type="subcellular location">
    <subcellularLocation>
        <location evidence="1">Cytoplasm</location>
    </subcellularLocation>
</comment>
<dbReference type="EMBL" id="QZAA01000015">
    <property type="protein sequence ID" value="RQD78494.1"/>
    <property type="molecule type" value="Genomic_DNA"/>
</dbReference>
<dbReference type="Pfam" id="PF03144">
    <property type="entry name" value="GTP_EFTU_D2"/>
    <property type="match status" value="1"/>
</dbReference>
<dbReference type="InterPro" id="IPR050055">
    <property type="entry name" value="EF-Tu_GTPase"/>
</dbReference>
<accession>A0A424YJ78</accession>